<reference evidence="2" key="1">
    <citation type="journal article" date="2020" name="bioRxiv">
        <title>Chromosome-level reference genome of the European wasp spider Argiope bruennichi: a resource for studies on range expansion and evolutionary adaptation.</title>
        <authorList>
            <person name="Sheffer M.M."/>
            <person name="Hoppe A."/>
            <person name="Krehenwinkel H."/>
            <person name="Uhl G."/>
            <person name="Kuss A.W."/>
            <person name="Jensen L."/>
            <person name="Jensen C."/>
            <person name="Gillespie R.G."/>
            <person name="Hoff K.J."/>
            <person name="Prost S."/>
        </authorList>
    </citation>
    <scope>NUCLEOTIDE SEQUENCE</scope>
</reference>
<accession>A0A8T0EMJ7</accession>
<proteinExistence type="predicted"/>
<reference evidence="2" key="2">
    <citation type="submission" date="2020-06" db="EMBL/GenBank/DDBJ databases">
        <authorList>
            <person name="Sheffer M."/>
        </authorList>
    </citation>
    <scope>NUCLEOTIDE SEQUENCE</scope>
</reference>
<organism evidence="2 3">
    <name type="scientific">Argiope bruennichi</name>
    <name type="common">Wasp spider</name>
    <name type="synonym">Aranea bruennichi</name>
    <dbReference type="NCBI Taxonomy" id="94029"/>
    <lineage>
        <taxon>Eukaryota</taxon>
        <taxon>Metazoa</taxon>
        <taxon>Ecdysozoa</taxon>
        <taxon>Arthropoda</taxon>
        <taxon>Chelicerata</taxon>
        <taxon>Arachnida</taxon>
        <taxon>Araneae</taxon>
        <taxon>Araneomorphae</taxon>
        <taxon>Entelegynae</taxon>
        <taxon>Araneoidea</taxon>
        <taxon>Araneidae</taxon>
        <taxon>Argiope</taxon>
    </lineage>
</organism>
<feature type="compositionally biased region" description="Polar residues" evidence="1">
    <location>
        <begin position="775"/>
        <end position="790"/>
    </location>
</feature>
<protein>
    <submittedName>
        <fullName evidence="2">Uncharacterized protein</fullName>
    </submittedName>
</protein>
<gene>
    <name evidence="2" type="ORF">HNY73_013950</name>
</gene>
<dbReference type="EMBL" id="JABXBU010002072">
    <property type="protein sequence ID" value="KAF8777020.1"/>
    <property type="molecule type" value="Genomic_DNA"/>
</dbReference>
<keyword evidence="3" id="KW-1185">Reference proteome</keyword>
<evidence type="ECO:0000256" key="1">
    <source>
        <dbReference type="SAM" id="MobiDB-lite"/>
    </source>
</evidence>
<evidence type="ECO:0000313" key="3">
    <source>
        <dbReference type="Proteomes" id="UP000807504"/>
    </source>
</evidence>
<evidence type="ECO:0000313" key="2">
    <source>
        <dbReference type="EMBL" id="KAF8777020.1"/>
    </source>
</evidence>
<dbReference type="AlphaFoldDB" id="A0A8T0EMJ7"/>
<dbReference type="Proteomes" id="UP000807504">
    <property type="component" value="Unassembled WGS sequence"/>
</dbReference>
<sequence>MFFAFILSNPPKGYATAIKASLETSSGVITNYITTTHFNWSGGGSEPTPINSNNDTISVSDSARNDGASFVSNPAKGIGVSSLSAPEESIVERQYNNRDEAEFAIEGEPSIKRIGDAILSGASIGKNLYDSINLGIGGTLGSLFGSTGKAAPSGEKIVENKNANTCKPGFPFADVNCFKGIDDKITSVGHAVATKYGNTDKPIAPGGVSSNGVINGAVTPGKRVVVTHDNSGKPVFTVGGVSSFPGMSSAAAPERSISAINYGNSGEAGAAIGGIPSLEGIGDIAAPRGNVVNTQYGNTGSALSGLLSLLGATGDSPVLGAKDVGTQNNNSGKPGFTVGGVSSFPEMSGAAAPERSVSAINYGNSGEAGAAIGGIPSPKGIGDIAAPRGNVVNTQFGNTGSALSGLLSLLGPFGDSAVLRTKDVGTQNDNSGKPGLPLGGVSSFPDINGAIAPERSVSAINYGISGEAGAAIGGIPSLGGIGDIAAPRGNVVNTQYGNTGSDLGGLLSLVGGTGDSATLGAKGVETQNDNSGKAGLSLGGLSSFPGAVPPERSVSAINYGNSGETGAAIGSIPSFESVGDIAASRGNVVKTQCDNVGSALGGVPLVAGIGGGAAAPSMHGSTIKTGHEGLSSFGGNGAVVSGGNIVGTQYANSVKPGIALAKASSFGGVSGAVAPERNAAVTLYGNTGPAATSEGDAVGIWHDKIGGAGFSQERIPSIGAAASAGNVGESQYNSAGSAFGEPLLAGGINLPVLNHRLMPYSNIKASDAPGANHPVVSNSPGSSASFSIHG</sequence>
<name>A0A8T0EMJ7_ARGBR</name>
<feature type="region of interest" description="Disordered" evidence="1">
    <location>
        <begin position="771"/>
        <end position="790"/>
    </location>
</feature>
<comment type="caution">
    <text evidence="2">The sequence shown here is derived from an EMBL/GenBank/DDBJ whole genome shotgun (WGS) entry which is preliminary data.</text>
</comment>